<reference evidence="2" key="1">
    <citation type="submission" date="2021-01" db="EMBL/GenBank/DDBJ databases">
        <authorList>
            <person name="Corre E."/>
            <person name="Pelletier E."/>
            <person name="Niang G."/>
            <person name="Scheremetjew M."/>
            <person name="Finn R."/>
            <person name="Kale V."/>
            <person name="Holt S."/>
            <person name="Cochrane G."/>
            <person name="Meng A."/>
            <person name="Brown T."/>
            <person name="Cohen L."/>
        </authorList>
    </citation>
    <scope>NUCLEOTIDE SEQUENCE</scope>
    <source>
        <strain evidence="2">CCMP 769</strain>
    </source>
</reference>
<name>A0A7S3E948_9RHOD</name>
<feature type="region of interest" description="Disordered" evidence="1">
    <location>
        <begin position="15"/>
        <end position="39"/>
    </location>
</feature>
<dbReference type="GO" id="GO:0006315">
    <property type="term" value="P:homing of group II introns"/>
    <property type="evidence" value="ECO:0007669"/>
    <property type="project" value="TreeGrafter"/>
</dbReference>
<feature type="compositionally biased region" description="Basic and acidic residues" evidence="1">
    <location>
        <begin position="467"/>
        <end position="480"/>
    </location>
</feature>
<dbReference type="GO" id="GO:0090615">
    <property type="term" value="P:mitochondrial mRNA processing"/>
    <property type="evidence" value="ECO:0007669"/>
    <property type="project" value="TreeGrafter"/>
</dbReference>
<gene>
    <name evidence="2" type="ORF">RMAR00112_LOCUS4676</name>
</gene>
<sequence length="856" mass="98946">MRAGIRVPRLVQRLSQLSRGDSKTPARPHHHRRVLEPAPKQVPFPESIEALAERIRVPNASREARERVSEELELLVEDWTQVERKNRARELEFPRFKEAFPEEPRYPYDYILLDNGKYANVRSHLDEQALERALERLKLREDKVLDEAALPSLEKKLSKLSERIQSGAYEFSEPNVIQVPSVLALSDDDFLEEAVAEHEDLVVAEALREVLCGIFDPTFEETSCGDRPGCGTHACLFQIRHSWTGVYWVMRWNLSPHFFRDMKESVLQSALGTLIDDELVAAMLLDYVRKGLCTDEIRGNGLARLLRNIYLHQVDVEARKLSEIYEKDATTSSEPDEQKSEFVRIRYVRTGDEILAGIAGHQDLAIGFRDDINDFLTFNLGLEGCRLPETHHLQSDSIMFNNIILYTMVHNVEEQSWRRKAKESSKRRLRSHRLLQSDRKFGVNTMLNTLTKWSLMRALALSVSRHTGGEDEVSKPRTSTDPDSIPGLDYEERFRLEVDRIVNENCTESLGGYSSDLAFMEMPKKLRGPADVAKRFSDQQIFGRIDPELENLLRDNLLNFVNAMENNVDWGKIPLEVQVAVDRARQAIVEWKTKAQDWKEDNIWEFDEELDGTEVRDERMYLAPQINFLAPVELLLEPTLEHLGMWKHGGPTGAGWMTKYEDHVIVGWFRILQDEIDKLYAPCENRYEVRRLIGVYLRVCALMTLVLKHGLKHIDEVSAMRSRTAYARTPDGKPVRLRTVKDVTKERLFHKDVDSNAVLETLLNPLPFLESGRDGRFSQPFRAPERNAQWERAETLGIGFYRNEIVHENRVHSWKQRVRQALLSRPSWIEGGSTELNKVPRPRPMGKKFQRWGADV</sequence>
<dbReference type="PANTHER" id="PTHR33642">
    <property type="entry name" value="COX1/OXI3 INTRON 1 PROTEIN-RELATED"/>
    <property type="match status" value="1"/>
</dbReference>
<dbReference type="GO" id="GO:0005739">
    <property type="term" value="C:mitochondrion"/>
    <property type="evidence" value="ECO:0007669"/>
    <property type="project" value="TreeGrafter"/>
</dbReference>
<accession>A0A7S3E948</accession>
<organism evidence="2">
    <name type="scientific">Rhodosorus marinus</name>
    <dbReference type="NCBI Taxonomy" id="101924"/>
    <lineage>
        <taxon>Eukaryota</taxon>
        <taxon>Rhodophyta</taxon>
        <taxon>Stylonematophyceae</taxon>
        <taxon>Stylonematales</taxon>
        <taxon>Stylonemataceae</taxon>
        <taxon>Rhodosorus</taxon>
    </lineage>
</organism>
<evidence type="ECO:0000256" key="1">
    <source>
        <dbReference type="SAM" id="MobiDB-lite"/>
    </source>
</evidence>
<dbReference type="AlphaFoldDB" id="A0A7S3E948"/>
<evidence type="ECO:0000313" key="2">
    <source>
        <dbReference type="EMBL" id="CAE0036726.1"/>
    </source>
</evidence>
<protein>
    <submittedName>
        <fullName evidence="2">Uncharacterized protein</fullName>
    </submittedName>
</protein>
<proteinExistence type="predicted"/>
<dbReference type="EMBL" id="HBHW01006217">
    <property type="protein sequence ID" value="CAE0036726.1"/>
    <property type="molecule type" value="Transcribed_RNA"/>
</dbReference>
<feature type="region of interest" description="Disordered" evidence="1">
    <location>
        <begin position="466"/>
        <end position="486"/>
    </location>
</feature>
<dbReference type="PANTHER" id="PTHR33642:SF3">
    <property type="entry name" value="NUCLEAR INTRON MATURASE 4, MITOCHONDRIAL"/>
    <property type="match status" value="1"/>
</dbReference>
<dbReference type="GO" id="GO:0003964">
    <property type="term" value="F:RNA-directed DNA polymerase activity"/>
    <property type="evidence" value="ECO:0007669"/>
    <property type="project" value="TreeGrafter"/>
</dbReference>